<proteinExistence type="predicted"/>
<name>A0A0E9TXC1_ANGAN</name>
<organism evidence="1">
    <name type="scientific">Anguilla anguilla</name>
    <name type="common">European freshwater eel</name>
    <name type="synonym">Muraena anguilla</name>
    <dbReference type="NCBI Taxonomy" id="7936"/>
    <lineage>
        <taxon>Eukaryota</taxon>
        <taxon>Metazoa</taxon>
        <taxon>Chordata</taxon>
        <taxon>Craniata</taxon>
        <taxon>Vertebrata</taxon>
        <taxon>Euteleostomi</taxon>
        <taxon>Actinopterygii</taxon>
        <taxon>Neopterygii</taxon>
        <taxon>Teleostei</taxon>
        <taxon>Anguilliformes</taxon>
        <taxon>Anguillidae</taxon>
        <taxon>Anguilla</taxon>
    </lineage>
</organism>
<protein>
    <submittedName>
        <fullName evidence="1">Uncharacterized protein</fullName>
    </submittedName>
</protein>
<dbReference type="AlphaFoldDB" id="A0A0E9TXC1"/>
<reference evidence="1" key="1">
    <citation type="submission" date="2014-11" db="EMBL/GenBank/DDBJ databases">
        <authorList>
            <person name="Amaro Gonzalez C."/>
        </authorList>
    </citation>
    <scope>NUCLEOTIDE SEQUENCE</scope>
</reference>
<evidence type="ECO:0000313" key="1">
    <source>
        <dbReference type="EMBL" id="JAH57575.1"/>
    </source>
</evidence>
<reference evidence="1" key="2">
    <citation type="journal article" date="2015" name="Fish Shellfish Immunol.">
        <title>Early steps in the European eel (Anguilla anguilla)-Vibrio vulnificus interaction in the gills: Role of the RtxA13 toxin.</title>
        <authorList>
            <person name="Callol A."/>
            <person name="Pajuelo D."/>
            <person name="Ebbesson L."/>
            <person name="Teles M."/>
            <person name="MacKenzie S."/>
            <person name="Amaro C."/>
        </authorList>
    </citation>
    <scope>NUCLEOTIDE SEQUENCE</scope>
</reference>
<sequence length="26" mass="3084">MRYLCNTPKVFSPPVRVLKYHMGSCR</sequence>
<accession>A0A0E9TXC1</accession>
<dbReference type="EMBL" id="GBXM01051002">
    <property type="protein sequence ID" value="JAH57575.1"/>
    <property type="molecule type" value="Transcribed_RNA"/>
</dbReference>
<dbReference type="EMBL" id="GBXM01064244">
    <property type="protein sequence ID" value="JAH44333.1"/>
    <property type="molecule type" value="Transcribed_RNA"/>
</dbReference>